<feature type="region of interest" description="Disordered" evidence="1">
    <location>
        <begin position="439"/>
        <end position="462"/>
    </location>
</feature>
<feature type="region of interest" description="Disordered" evidence="1">
    <location>
        <begin position="518"/>
        <end position="538"/>
    </location>
</feature>
<evidence type="ECO:0000256" key="1">
    <source>
        <dbReference type="SAM" id="MobiDB-lite"/>
    </source>
</evidence>
<dbReference type="EMBL" id="ML978733">
    <property type="protein sequence ID" value="KAF2085115.1"/>
    <property type="molecule type" value="Genomic_DNA"/>
</dbReference>
<protein>
    <recommendedName>
        <fullName evidence="4">Tachykinin family protein</fullName>
    </recommendedName>
</protein>
<feature type="compositionally biased region" description="Low complexity" evidence="1">
    <location>
        <begin position="130"/>
        <end position="148"/>
    </location>
</feature>
<evidence type="ECO:0000313" key="2">
    <source>
        <dbReference type="EMBL" id="KAF2085115.1"/>
    </source>
</evidence>
<feature type="region of interest" description="Disordered" evidence="1">
    <location>
        <begin position="588"/>
        <end position="625"/>
    </location>
</feature>
<sequence>MRGKGYGGFQPPASNGRLKSSSKSPTGPKTFVFVTATEPKQFNSTETMRNVRSTVMHDVIRRRGEEPKAKPLHVVKKYTPRAMSRENSKPTPPASSTFRHPEQHPANPPTIDSQTALKLYRTEPKKINRSIPSLSGSTPGSSTTASSPKALSRLPPKRPRTIDSFATTETLDEAEQILVQPSQGSPNCRGMNEHFYLAYPTLGPVNFFSPYDPFYTLPRPSNTTIDVERLKWHCHNYFGTRAMAHNWLPQAINARESFLSTLCISSTHEDAMAGVQSHVTVIVNTEVLHIIRERLSEKWSRVRDSTIMSVAHLLCSRLVSSNERERAGHEDALRQLIDERGGMKALGLRGELAAVSTAMVLTSTILREASPHPTFLAYASTLDNPPPPPSKAIPESPIYRPRDRFYTLERSKNASPVLLDLVYHTRSLTELCLATPASPSAHTSASIQTRKEQIRDQVRSTPSQVRALGRELDAREKRKAWRAEAVRLASLLYAEAVAANTPFSSVARLVDPTTCASTCGGRPASTTASTTASGPTDVEGKETILSALHNALKHSGAEYSDCWADLTGVLFWVTLVAGAVARFSGSGASNVNATTGTSNTVNENNNNNSITTTPNGKHERAGFSGQRETAHWGSVETTANAASGWQANGSKRLREQEERQRKWFIALNVRCAIVLAFEHRVPVVRGLEGMVGVVGALGRRGMGRREVQQSAQLWEL</sequence>
<dbReference type="Proteomes" id="UP000799776">
    <property type="component" value="Unassembled WGS sequence"/>
</dbReference>
<comment type="caution">
    <text evidence="2">The sequence shown here is derived from an EMBL/GenBank/DDBJ whole genome shotgun (WGS) entry which is preliminary data.</text>
</comment>
<feature type="compositionally biased region" description="Basic residues" evidence="1">
    <location>
        <begin position="70"/>
        <end position="79"/>
    </location>
</feature>
<dbReference type="AlphaFoldDB" id="A0A9P4HTQ3"/>
<feature type="compositionally biased region" description="Low complexity" evidence="1">
    <location>
        <begin position="594"/>
        <end position="615"/>
    </location>
</feature>
<feature type="region of interest" description="Disordered" evidence="1">
    <location>
        <begin position="61"/>
        <end position="161"/>
    </location>
</feature>
<evidence type="ECO:0000313" key="3">
    <source>
        <dbReference type="Proteomes" id="UP000799776"/>
    </source>
</evidence>
<reference evidence="2" key="1">
    <citation type="journal article" date="2020" name="Stud. Mycol.">
        <title>101 Dothideomycetes genomes: a test case for predicting lifestyles and emergence of pathogens.</title>
        <authorList>
            <person name="Haridas S."/>
            <person name="Albert R."/>
            <person name="Binder M."/>
            <person name="Bloem J."/>
            <person name="Labutti K."/>
            <person name="Salamov A."/>
            <person name="Andreopoulos B."/>
            <person name="Baker S."/>
            <person name="Barry K."/>
            <person name="Bills G."/>
            <person name="Bluhm B."/>
            <person name="Cannon C."/>
            <person name="Castanera R."/>
            <person name="Culley D."/>
            <person name="Daum C."/>
            <person name="Ezra D."/>
            <person name="Gonzalez J."/>
            <person name="Henrissat B."/>
            <person name="Kuo A."/>
            <person name="Liang C."/>
            <person name="Lipzen A."/>
            <person name="Lutzoni F."/>
            <person name="Magnuson J."/>
            <person name="Mondo S."/>
            <person name="Nolan M."/>
            <person name="Ohm R."/>
            <person name="Pangilinan J."/>
            <person name="Park H.-J."/>
            <person name="Ramirez L."/>
            <person name="Alfaro M."/>
            <person name="Sun H."/>
            <person name="Tritt A."/>
            <person name="Yoshinaga Y."/>
            <person name="Zwiers L.-H."/>
            <person name="Turgeon B."/>
            <person name="Goodwin S."/>
            <person name="Spatafora J."/>
            <person name="Crous P."/>
            <person name="Grigoriev I."/>
        </authorList>
    </citation>
    <scope>NUCLEOTIDE SEQUENCE</scope>
    <source>
        <strain evidence="2">CBS 121410</strain>
    </source>
</reference>
<feature type="compositionally biased region" description="Basic and acidic residues" evidence="1">
    <location>
        <begin position="449"/>
        <end position="458"/>
    </location>
</feature>
<dbReference type="PANTHER" id="PTHR37540:SF5">
    <property type="entry name" value="TRANSCRIPTION FACTOR DOMAIN-CONTAINING PROTEIN"/>
    <property type="match status" value="1"/>
</dbReference>
<name>A0A9P4HTQ3_9PEZI</name>
<organism evidence="2 3">
    <name type="scientific">Saccharata proteae CBS 121410</name>
    <dbReference type="NCBI Taxonomy" id="1314787"/>
    <lineage>
        <taxon>Eukaryota</taxon>
        <taxon>Fungi</taxon>
        <taxon>Dikarya</taxon>
        <taxon>Ascomycota</taxon>
        <taxon>Pezizomycotina</taxon>
        <taxon>Dothideomycetes</taxon>
        <taxon>Dothideomycetes incertae sedis</taxon>
        <taxon>Botryosphaeriales</taxon>
        <taxon>Saccharataceae</taxon>
        <taxon>Saccharata</taxon>
    </lineage>
</organism>
<feature type="compositionally biased region" description="Low complexity" evidence="1">
    <location>
        <begin position="524"/>
        <end position="533"/>
    </location>
</feature>
<keyword evidence="3" id="KW-1185">Reference proteome</keyword>
<proteinExistence type="predicted"/>
<dbReference type="OrthoDB" id="415825at2759"/>
<evidence type="ECO:0008006" key="4">
    <source>
        <dbReference type="Google" id="ProtNLM"/>
    </source>
</evidence>
<gene>
    <name evidence="2" type="ORF">K490DRAFT_58956</name>
</gene>
<feature type="region of interest" description="Disordered" evidence="1">
    <location>
        <begin position="1"/>
        <end position="30"/>
    </location>
</feature>
<accession>A0A9P4HTQ3</accession>
<dbReference type="PANTHER" id="PTHR37540">
    <property type="entry name" value="TRANSCRIPTION FACTOR (ACR-2), PUTATIVE-RELATED-RELATED"/>
    <property type="match status" value="1"/>
</dbReference>